<dbReference type="GeneID" id="41968382"/>
<accession>A0A507B7L5</accession>
<evidence type="ECO:0000256" key="1">
    <source>
        <dbReference type="ARBA" id="ARBA00004141"/>
    </source>
</evidence>
<dbReference type="InterPro" id="IPR020846">
    <property type="entry name" value="MFS_dom"/>
</dbReference>
<proteinExistence type="predicted"/>
<sequence length="553" mass="61421">MATLDPLNLAVLKDHSRDPEKDGDLDAYEVAPSSGSNVGDFDWTEAEETAIRRKIDRHTVPLRHLFALLHVSFADRGTPRVAINQFLDRANIGNARIQGMGVELGLNTGVRFNWALSIFYIVYLLVEVPSNILLKFIGPRFYLPMLVVGFGLISMCTAFVHTFESLLGVRALLGVFEGGAMPGMAFFLSCFYKRKELLFRVGIYVSAASLAGAFGGLLATGLARIPRWGAASSPIYEWRNIFFFEGLVTIIVGLLAPIWMPTDPATAYFLSERERRIAAERLVREHNGHPETTVEWSHFKRAVLCIHNYTCALGFFLINITVQSISLFMPTLLADLGWTSTKAQLYSVPPYVCAVVVAIAIAYVSDKTHLRGVYLAVFSSIAVIGFAILRWHSDPNIRYMAVYFVTVGAFPGGPGFLSWAMNSKQISPNTYRTLESVCLGFLDAEWLIVLYLDSAGPAVRAVTSGYVVSLGTIGGIVATWTYMVRDAPKYHTGHEINLGGQIGVVALSCFGIAYCWWENKQRDAGKRDHRLEGLTEDQQSRLGYRHPTFRYIL</sequence>
<evidence type="ECO:0000256" key="5">
    <source>
        <dbReference type="ARBA" id="ARBA00023136"/>
    </source>
</evidence>
<feature type="transmembrane region" description="Helical" evidence="6">
    <location>
        <begin position="397"/>
        <end position="421"/>
    </location>
</feature>
<comment type="subcellular location">
    <subcellularLocation>
        <location evidence="1">Membrane</location>
        <topology evidence="1">Multi-pass membrane protein</topology>
    </subcellularLocation>
</comment>
<evidence type="ECO:0000256" key="6">
    <source>
        <dbReference type="SAM" id="Phobius"/>
    </source>
</evidence>
<feature type="transmembrane region" description="Helical" evidence="6">
    <location>
        <begin position="167"/>
        <end position="189"/>
    </location>
</feature>
<protein>
    <recommendedName>
        <fullName evidence="7">Major facilitator superfamily (MFS) profile domain-containing protein</fullName>
    </recommendedName>
</protein>
<dbReference type="InterPro" id="IPR011701">
    <property type="entry name" value="MFS"/>
</dbReference>
<keyword evidence="4 6" id="KW-1133">Transmembrane helix</keyword>
<dbReference type="PANTHER" id="PTHR43791:SF53">
    <property type="entry name" value="MAJOR FACILITATOR SUPERFAMILY (MFS) PROFILE DOMAIN-CONTAINING PROTEIN"/>
    <property type="match status" value="1"/>
</dbReference>
<comment type="caution">
    <text evidence="8">The sequence shown here is derived from an EMBL/GenBank/DDBJ whole genome shotgun (WGS) entry which is preliminary data.</text>
</comment>
<dbReference type="CDD" id="cd17327">
    <property type="entry name" value="MFS_FEN2_like"/>
    <property type="match status" value="1"/>
</dbReference>
<dbReference type="GO" id="GO:0022857">
    <property type="term" value="F:transmembrane transporter activity"/>
    <property type="evidence" value="ECO:0007669"/>
    <property type="project" value="InterPro"/>
</dbReference>
<dbReference type="OrthoDB" id="9971669at2759"/>
<feature type="transmembrane region" description="Helical" evidence="6">
    <location>
        <begin position="114"/>
        <end position="134"/>
    </location>
</feature>
<evidence type="ECO:0000256" key="3">
    <source>
        <dbReference type="ARBA" id="ARBA00022692"/>
    </source>
</evidence>
<organism evidence="8 9">
    <name type="scientific">Thyridium curvatum</name>
    <dbReference type="NCBI Taxonomy" id="1093900"/>
    <lineage>
        <taxon>Eukaryota</taxon>
        <taxon>Fungi</taxon>
        <taxon>Dikarya</taxon>
        <taxon>Ascomycota</taxon>
        <taxon>Pezizomycotina</taxon>
        <taxon>Sordariomycetes</taxon>
        <taxon>Sordariomycetidae</taxon>
        <taxon>Thyridiales</taxon>
        <taxon>Thyridiaceae</taxon>
        <taxon>Thyridium</taxon>
    </lineage>
</organism>
<evidence type="ECO:0000256" key="4">
    <source>
        <dbReference type="ARBA" id="ARBA00022989"/>
    </source>
</evidence>
<dbReference type="Gene3D" id="1.20.1250.20">
    <property type="entry name" value="MFS general substrate transporter like domains"/>
    <property type="match status" value="2"/>
</dbReference>
<dbReference type="FunFam" id="1.20.1250.20:FF:000018">
    <property type="entry name" value="MFS transporter permease"/>
    <property type="match status" value="1"/>
</dbReference>
<feature type="transmembrane region" description="Helical" evidence="6">
    <location>
        <begin position="464"/>
        <end position="484"/>
    </location>
</feature>
<dbReference type="PANTHER" id="PTHR43791">
    <property type="entry name" value="PERMEASE-RELATED"/>
    <property type="match status" value="1"/>
</dbReference>
<feature type="domain" description="Major facilitator superfamily (MFS) profile" evidence="7">
    <location>
        <begin position="65"/>
        <end position="489"/>
    </location>
</feature>
<evidence type="ECO:0000313" key="8">
    <source>
        <dbReference type="EMBL" id="TPX12758.1"/>
    </source>
</evidence>
<keyword evidence="3 6" id="KW-0812">Transmembrane</keyword>
<feature type="transmembrane region" description="Helical" evidence="6">
    <location>
        <begin position="306"/>
        <end position="328"/>
    </location>
</feature>
<name>A0A507B7L5_9PEZI</name>
<evidence type="ECO:0000259" key="7">
    <source>
        <dbReference type="PROSITE" id="PS50850"/>
    </source>
</evidence>
<feature type="transmembrane region" description="Helical" evidence="6">
    <location>
        <begin position="348"/>
        <end position="365"/>
    </location>
</feature>
<keyword evidence="5 6" id="KW-0472">Membrane</keyword>
<dbReference type="GO" id="GO:0016020">
    <property type="term" value="C:membrane"/>
    <property type="evidence" value="ECO:0007669"/>
    <property type="project" value="UniProtKB-SubCell"/>
</dbReference>
<dbReference type="Pfam" id="PF07690">
    <property type="entry name" value="MFS_1"/>
    <property type="match status" value="1"/>
</dbReference>
<reference evidence="8 9" key="1">
    <citation type="submission" date="2019-06" db="EMBL/GenBank/DDBJ databases">
        <title>Draft genome sequence of the filamentous fungus Phialemoniopsis curvata isolated from diesel fuel.</title>
        <authorList>
            <person name="Varaljay V.A."/>
            <person name="Lyon W.J."/>
            <person name="Crouch A.L."/>
            <person name="Drake C.E."/>
            <person name="Hollomon J.M."/>
            <person name="Nadeau L.J."/>
            <person name="Nunn H.S."/>
            <person name="Stevenson B.S."/>
            <person name="Bojanowski C.L."/>
            <person name="Crookes-Goodson W.J."/>
        </authorList>
    </citation>
    <scope>NUCLEOTIDE SEQUENCE [LARGE SCALE GENOMIC DNA]</scope>
    <source>
        <strain evidence="8 9">D216</strain>
    </source>
</reference>
<dbReference type="InterPro" id="IPR036259">
    <property type="entry name" value="MFS_trans_sf"/>
</dbReference>
<evidence type="ECO:0000256" key="2">
    <source>
        <dbReference type="ARBA" id="ARBA00022448"/>
    </source>
</evidence>
<feature type="transmembrane region" description="Helical" evidence="6">
    <location>
        <begin position="241"/>
        <end position="260"/>
    </location>
</feature>
<feature type="transmembrane region" description="Helical" evidence="6">
    <location>
        <begin position="496"/>
        <end position="517"/>
    </location>
</feature>
<dbReference type="RefSeq" id="XP_030994469.1">
    <property type="nucleotide sequence ID" value="XM_031144321.1"/>
</dbReference>
<dbReference type="Proteomes" id="UP000319257">
    <property type="component" value="Unassembled WGS sequence"/>
</dbReference>
<dbReference type="InParanoid" id="A0A507B7L5"/>
<keyword evidence="2" id="KW-0813">Transport</keyword>
<dbReference type="AlphaFoldDB" id="A0A507B7L5"/>
<dbReference type="PROSITE" id="PS50850">
    <property type="entry name" value="MFS"/>
    <property type="match status" value="1"/>
</dbReference>
<feature type="transmembrane region" description="Helical" evidence="6">
    <location>
        <begin position="141"/>
        <end position="161"/>
    </location>
</feature>
<dbReference type="EMBL" id="SKBQ01000003">
    <property type="protein sequence ID" value="TPX12758.1"/>
    <property type="molecule type" value="Genomic_DNA"/>
</dbReference>
<feature type="transmembrane region" description="Helical" evidence="6">
    <location>
        <begin position="201"/>
        <end position="221"/>
    </location>
</feature>
<dbReference type="SUPFAM" id="SSF103473">
    <property type="entry name" value="MFS general substrate transporter"/>
    <property type="match status" value="1"/>
</dbReference>
<keyword evidence="9" id="KW-1185">Reference proteome</keyword>
<gene>
    <name evidence="8" type="ORF">E0L32_000935</name>
</gene>
<evidence type="ECO:0000313" key="9">
    <source>
        <dbReference type="Proteomes" id="UP000319257"/>
    </source>
</evidence>
<feature type="transmembrane region" description="Helical" evidence="6">
    <location>
        <begin position="372"/>
        <end position="391"/>
    </location>
</feature>